<organism evidence="1 2">
    <name type="scientific">Salix dunnii</name>
    <dbReference type="NCBI Taxonomy" id="1413687"/>
    <lineage>
        <taxon>Eukaryota</taxon>
        <taxon>Viridiplantae</taxon>
        <taxon>Streptophyta</taxon>
        <taxon>Embryophyta</taxon>
        <taxon>Tracheophyta</taxon>
        <taxon>Spermatophyta</taxon>
        <taxon>Magnoliopsida</taxon>
        <taxon>eudicotyledons</taxon>
        <taxon>Gunneridae</taxon>
        <taxon>Pentapetalae</taxon>
        <taxon>rosids</taxon>
        <taxon>fabids</taxon>
        <taxon>Malpighiales</taxon>
        <taxon>Salicaceae</taxon>
        <taxon>Saliceae</taxon>
        <taxon>Salix</taxon>
    </lineage>
</organism>
<dbReference type="Proteomes" id="UP000657918">
    <property type="component" value="Unassembled WGS sequence"/>
</dbReference>
<sequence length="72" mass="8103">MSNGAHFALDGLKTAAWLPVNHPLYLKLAIFKDIARSYMVHPKCAKLSHLLSSRVQDGKLKNIPPRFIHVLI</sequence>
<dbReference type="AlphaFoldDB" id="A0A835JNC7"/>
<protein>
    <submittedName>
        <fullName evidence="1">Uncharacterized protein</fullName>
    </submittedName>
</protein>
<keyword evidence="2" id="KW-1185">Reference proteome</keyword>
<evidence type="ECO:0000313" key="2">
    <source>
        <dbReference type="Proteomes" id="UP000657918"/>
    </source>
</evidence>
<reference evidence="1 2" key="1">
    <citation type="submission" date="2020-10" db="EMBL/GenBank/DDBJ databases">
        <title>Plant Genome Project.</title>
        <authorList>
            <person name="Zhang R.-G."/>
        </authorList>
    </citation>
    <scope>NUCLEOTIDE SEQUENCE [LARGE SCALE GENOMIC DNA]</scope>
    <source>
        <strain evidence="1">FAFU-HL-1</strain>
        <tissue evidence="1">Leaf</tissue>
    </source>
</reference>
<evidence type="ECO:0000313" key="1">
    <source>
        <dbReference type="EMBL" id="KAF9670165.1"/>
    </source>
</evidence>
<dbReference type="EMBL" id="JADGMS010000013">
    <property type="protein sequence ID" value="KAF9670165.1"/>
    <property type="molecule type" value="Genomic_DNA"/>
</dbReference>
<name>A0A835JNC7_9ROSI</name>
<proteinExistence type="predicted"/>
<accession>A0A835JNC7</accession>
<comment type="caution">
    <text evidence="1">The sequence shown here is derived from an EMBL/GenBank/DDBJ whole genome shotgun (WGS) entry which is preliminary data.</text>
</comment>
<gene>
    <name evidence="1" type="ORF">SADUNF_Sadunf13G0040200</name>
</gene>